<keyword evidence="2" id="KW-1185">Reference proteome</keyword>
<organism evidence="1 2">
    <name type="scientific">Dermatophagoides farinae</name>
    <name type="common">American house dust mite</name>
    <dbReference type="NCBI Taxonomy" id="6954"/>
    <lineage>
        <taxon>Eukaryota</taxon>
        <taxon>Metazoa</taxon>
        <taxon>Ecdysozoa</taxon>
        <taxon>Arthropoda</taxon>
        <taxon>Chelicerata</taxon>
        <taxon>Arachnida</taxon>
        <taxon>Acari</taxon>
        <taxon>Acariformes</taxon>
        <taxon>Sarcoptiformes</taxon>
        <taxon>Astigmata</taxon>
        <taxon>Psoroptidia</taxon>
        <taxon>Analgoidea</taxon>
        <taxon>Pyroglyphidae</taxon>
        <taxon>Dermatophagoidinae</taxon>
        <taxon>Dermatophagoides</taxon>
    </lineage>
</organism>
<evidence type="ECO:0000313" key="1">
    <source>
        <dbReference type="EMBL" id="KAH9493641.1"/>
    </source>
</evidence>
<sequence length="59" mass="6857">MEKYNTNVLGTSIYPSIDLKLYTLRLRKKGFNQSFVNDGDNDDDDINIESINRFQSILI</sequence>
<dbReference type="AlphaFoldDB" id="A0A922HHS3"/>
<evidence type="ECO:0000313" key="2">
    <source>
        <dbReference type="Proteomes" id="UP000790347"/>
    </source>
</evidence>
<name>A0A922HHS3_DERFA</name>
<dbReference type="Proteomes" id="UP000790347">
    <property type="component" value="Unassembled WGS sequence"/>
</dbReference>
<reference evidence="1" key="2">
    <citation type="journal article" date="2022" name="Res Sq">
        <title>Comparative Genomics Reveals Insights into the Divergent Evolution of Astigmatic Mites and Household Pest Adaptations.</title>
        <authorList>
            <person name="Xiong Q."/>
            <person name="Wan A.T.-Y."/>
            <person name="Liu X.-Y."/>
            <person name="Fung C.S.-H."/>
            <person name="Xiao X."/>
            <person name="Malainual N."/>
            <person name="Hou J."/>
            <person name="Wang L."/>
            <person name="Wang M."/>
            <person name="Yang K."/>
            <person name="Cui Y."/>
            <person name="Leung E."/>
            <person name="Nong W."/>
            <person name="Shin S.-K."/>
            <person name="Au S."/>
            <person name="Jeong K.Y."/>
            <person name="Chew F.T."/>
            <person name="Hui J."/>
            <person name="Leung T.F."/>
            <person name="Tungtrongchitr A."/>
            <person name="Zhong N."/>
            <person name="Liu Z."/>
            <person name="Tsui S."/>
        </authorList>
    </citation>
    <scope>NUCLEOTIDE SEQUENCE</scope>
    <source>
        <strain evidence="1">Derf</strain>
        <tissue evidence="1">Whole organism</tissue>
    </source>
</reference>
<proteinExistence type="predicted"/>
<reference evidence="1" key="1">
    <citation type="submission" date="2013-05" db="EMBL/GenBank/DDBJ databases">
        <authorList>
            <person name="Yim A.K.Y."/>
            <person name="Chan T.F."/>
            <person name="Ji K.M."/>
            <person name="Liu X.Y."/>
            <person name="Zhou J.W."/>
            <person name="Li R.Q."/>
            <person name="Yang K.Y."/>
            <person name="Li J."/>
            <person name="Li M."/>
            <person name="Law P.T.W."/>
            <person name="Wu Y.L."/>
            <person name="Cai Z.L."/>
            <person name="Qin H."/>
            <person name="Bao Y."/>
            <person name="Leung R.K.K."/>
            <person name="Ng P.K.S."/>
            <person name="Zou J."/>
            <person name="Zhong X.J."/>
            <person name="Ran P.X."/>
            <person name="Zhong N.S."/>
            <person name="Liu Z.G."/>
            <person name="Tsui S.K.W."/>
        </authorList>
    </citation>
    <scope>NUCLEOTIDE SEQUENCE</scope>
    <source>
        <strain evidence="1">Derf</strain>
        <tissue evidence="1">Whole organism</tissue>
    </source>
</reference>
<accession>A0A922HHS3</accession>
<dbReference type="EMBL" id="ASGP02000008">
    <property type="protein sequence ID" value="KAH9493641.1"/>
    <property type="molecule type" value="Genomic_DNA"/>
</dbReference>
<protein>
    <submittedName>
        <fullName evidence="1">Uncharacterized protein</fullName>
    </submittedName>
</protein>
<gene>
    <name evidence="1" type="ORF">DERF_014381</name>
</gene>
<comment type="caution">
    <text evidence="1">The sequence shown here is derived from an EMBL/GenBank/DDBJ whole genome shotgun (WGS) entry which is preliminary data.</text>
</comment>